<reference evidence="14" key="1">
    <citation type="submission" date="2022-07" db="EMBL/GenBank/DDBJ databases">
        <title>Genome Sequence of Physisporinus lineatus.</title>
        <authorList>
            <person name="Buettner E."/>
        </authorList>
    </citation>
    <scope>NUCLEOTIDE SEQUENCE</scope>
    <source>
        <strain evidence="14">VT162</strain>
    </source>
</reference>
<evidence type="ECO:0000256" key="7">
    <source>
        <dbReference type="ARBA" id="ARBA00022840"/>
    </source>
</evidence>
<feature type="region of interest" description="Disordered" evidence="11">
    <location>
        <begin position="21"/>
        <end position="245"/>
    </location>
</feature>
<dbReference type="PANTHER" id="PTHR10799">
    <property type="entry name" value="SNF2/RAD54 HELICASE FAMILY"/>
    <property type="match status" value="1"/>
</dbReference>
<dbReference type="AlphaFoldDB" id="A0AAD5YAM5"/>
<dbReference type="GO" id="GO:0140658">
    <property type="term" value="F:ATP-dependent chromatin remodeler activity"/>
    <property type="evidence" value="ECO:0007669"/>
    <property type="project" value="UniProtKB-ARBA"/>
</dbReference>
<keyword evidence="8" id="KW-0156">Chromatin regulator</keyword>
<dbReference type="EMBL" id="JANAWD010000437">
    <property type="protein sequence ID" value="KAJ3479467.1"/>
    <property type="molecule type" value="Genomic_DNA"/>
</dbReference>
<dbReference type="GO" id="GO:0016787">
    <property type="term" value="F:hydrolase activity"/>
    <property type="evidence" value="ECO:0007669"/>
    <property type="project" value="UniProtKB-KW"/>
</dbReference>
<dbReference type="SMART" id="SM00490">
    <property type="entry name" value="HELICc"/>
    <property type="match status" value="1"/>
</dbReference>
<evidence type="ECO:0000259" key="12">
    <source>
        <dbReference type="PROSITE" id="PS51192"/>
    </source>
</evidence>
<dbReference type="PROSITE" id="PS51192">
    <property type="entry name" value="HELICASE_ATP_BIND_1"/>
    <property type="match status" value="1"/>
</dbReference>
<evidence type="ECO:0000256" key="1">
    <source>
        <dbReference type="ARBA" id="ARBA00004123"/>
    </source>
</evidence>
<feature type="region of interest" description="Disordered" evidence="11">
    <location>
        <begin position="533"/>
        <end position="558"/>
    </location>
</feature>
<keyword evidence="10" id="KW-0539">Nucleus</keyword>
<organism evidence="14 15">
    <name type="scientific">Meripilus lineatus</name>
    <dbReference type="NCBI Taxonomy" id="2056292"/>
    <lineage>
        <taxon>Eukaryota</taxon>
        <taxon>Fungi</taxon>
        <taxon>Dikarya</taxon>
        <taxon>Basidiomycota</taxon>
        <taxon>Agaricomycotina</taxon>
        <taxon>Agaricomycetes</taxon>
        <taxon>Polyporales</taxon>
        <taxon>Meripilaceae</taxon>
        <taxon>Meripilus</taxon>
    </lineage>
</organism>
<evidence type="ECO:0000313" key="14">
    <source>
        <dbReference type="EMBL" id="KAJ3479467.1"/>
    </source>
</evidence>
<feature type="region of interest" description="Disordered" evidence="11">
    <location>
        <begin position="1161"/>
        <end position="1190"/>
    </location>
</feature>
<feature type="compositionally biased region" description="Polar residues" evidence="11">
    <location>
        <begin position="533"/>
        <end position="547"/>
    </location>
</feature>
<evidence type="ECO:0000256" key="11">
    <source>
        <dbReference type="SAM" id="MobiDB-lite"/>
    </source>
</evidence>
<dbReference type="FunFam" id="3.40.50.10810:FF:000014">
    <property type="entry name" value="SWI/SNF-related matrix-associated actin-dependent regulator of chromatin subfamily A containing DEAD/H box 1"/>
    <property type="match status" value="1"/>
</dbReference>
<dbReference type="EC" id="3.6.4.12" evidence="3"/>
<feature type="region of interest" description="Disordered" evidence="11">
    <location>
        <begin position="862"/>
        <end position="895"/>
    </location>
</feature>
<protein>
    <recommendedName>
        <fullName evidence="3">DNA helicase</fullName>
        <ecNumber evidence="3">3.6.4.12</ecNumber>
    </recommendedName>
</protein>
<evidence type="ECO:0000259" key="13">
    <source>
        <dbReference type="PROSITE" id="PS51194"/>
    </source>
</evidence>
<accession>A0AAD5YAM5</accession>
<keyword evidence="5" id="KW-0378">Hydrolase</keyword>
<sequence length="1190" mass="132694">MSLGQSTAAARKAAIETLRFKKTTKQQSSSFNASIASSSSAPNVQHATFPPPLQSRDGSVSSRYFPAAPFSPGKVLVPSSSPPPLDFSYQQPPKHDHLSPESNNGRGFSDSWSHSNNPSLDPLSAPSGFSTNKGSPHASSTRTWSPAGHSASPPHDTQRGEPPRKRINRGVSPPDPIDLFSTPGSPEVQRLGQRKRPIGSRIASSASDDDSLVESTHSIAGSSRSRIVRAHHSPHSDMPATDPAQVDAERFTKFKIMQPMHSPDAIKAAWQQAGGDIPKAEALLNNPTWRPNLVTPSPGKVSQLSNPETGRVKELDDAHKAQRARVREMGKKSLIYQSHVALDPKSPSQSSTPPTSKVTIDLTQSSPVVPQSPEVAQRPAKRPKRKVVHSDSEPEYVGSDEEGSLPTLENGVGIQSKTLIYFNTVAAEALQELSGNALIHGYVHVSDVVMVGCSPEQAKTIISLRPFSSVEDLNAKLGQGKKKAGPSGISPRLFEDCHEILQGYGKVDSILANCEKIGASLKREIMGWTSTGSTRLTGREGSASSRASPMGSDIGEDGSLSLRSQAVLGSKKPDYYISKQPSLLSETVQLKEYQLMGVNWLNLLYRKRLSCILADEMGLGKTVQVISFLAHLREQGCKGPHLIIVPSSTLENWLREFKRFAPSISVQTYYAGKEQRVELRARLRETQCCHRPGGWEVLVTTYNLAQGDDQDRKFFRRINWEACVFDEGHVLKNFQSQRYQALLKYESRWRLLLTGTPLQNNLQELVSLMNFILPQQFADEMDSLRAVFKVKGDSKVTLLAQERVSRAKKMLTPFVLRRRKDQVLHDLPKKRERIEWCEMTNLQKSIYDDALHRSRKTIFDLESTSAESTDIPTPPTNGRGGKPAKKKTRANARSKDKLYLENSSNVLMDLRKAALHPMLFRRKFTDETLNSITKLLLKEPDFKKRGAIFQYVKEDMEVMTDAELQLFCASYKSTRKYLQEDDCYNQAGKVKVLLRLLESYRREDRRVLIFSQFTQVLDILQKVLDRKEIKYLLLTGSTPVDVRQSLVDEFTEDDTIPVFLLSTKAGGMGINLTAASVVIMFDQDFNPHNDKQAQDRAYRIGQKRDVEVVKLITKGSIEEDMLELGRTKLALDEAVAGEEGDDDRIQREIKTSLMNVVRKKLEDTGETVAGKQKEREEEEEPMDIEDDDED</sequence>
<name>A0AAD5YAM5_9APHY</name>
<gene>
    <name evidence="14" type="ORF">NLI96_g9041</name>
</gene>
<keyword evidence="6" id="KW-0347">Helicase</keyword>
<feature type="compositionally biased region" description="Basic residues" evidence="11">
    <location>
        <begin position="882"/>
        <end position="892"/>
    </location>
</feature>
<evidence type="ECO:0000256" key="2">
    <source>
        <dbReference type="ARBA" id="ARBA00007025"/>
    </source>
</evidence>
<dbReference type="GO" id="GO:0003678">
    <property type="term" value="F:DNA helicase activity"/>
    <property type="evidence" value="ECO:0007669"/>
    <property type="project" value="UniProtKB-EC"/>
</dbReference>
<evidence type="ECO:0000256" key="10">
    <source>
        <dbReference type="ARBA" id="ARBA00023242"/>
    </source>
</evidence>
<dbReference type="Gene3D" id="3.40.50.10810">
    <property type="entry name" value="Tandem AAA-ATPase domain"/>
    <property type="match status" value="1"/>
</dbReference>
<feature type="compositionally biased region" description="Low complexity" evidence="11">
    <location>
        <begin position="344"/>
        <end position="357"/>
    </location>
</feature>
<feature type="region of interest" description="Disordered" evidence="11">
    <location>
        <begin position="340"/>
        <end position="404"/>
    </location>
</feature>
<keyword evidence="15" id="KW-1185">Reference proteome</keyword>
<dbReference type="InterPro" id="IPR014001">
    <property type="entry name" value="Helicase_ATP-bd"/>
</dbReference>
<feature type="domain" description="Helicase ATP-binding" evidence="12">
    <location>
        <begin position="602"/>
        <end position="775"/>
    </location>
</feature>
<dbReference type="InterPro" id="IPR049730">
    <property type="entry name" value="SNF2/RAD54-like_C"/>
</dbReference>
<feature type="compositionally biased region" description="Low complexity" evidence="11">
    <location>
        <begin position="28"/>
        <end position="41"/>
    </location>
</feature>
<feature type="compositionally biased region" description="Basic and acidic residues" evidence="11">
    <location>
        <begin position="310"/>
        <end position="321"/>
    </location>
</feature>
<feature type="region of interest" description="Disordered" evidence="11">
    <location>
        <begin position="288"/>
        <end position="321"/>
    </location>
</feature>
<dbReference type="SUPFAM" id="SSF52540">
    <property type="entry name" value="P-loop containing nucleoside triphosphate hydrolases"/>
    <property type="match status" value="2"/>
</dbReference>
<proteinExistence type="inferred from homology"/>
<comment type="caution">
    <text evidence="14">The sequence shown here is derived from an EMBL/GenBank/DDBJ whole genome shotgun (WGS) entry which is preliminary data.</text>
</comment>
<dbReference type="InterPro" id="IPR038718">
    <property type="entry name" value="SNF2-like_sf"/>
</dbReference>
<dbReference type="GO" id="GO:0003677">
    <property type="term" value="F:DNA binding"/>
    <property type="evidence" value="ECO:0007669"/>
    <property type="project" value="UniProtKB-KW"/>
</dbReference>
<evidence type="ECO:0000256" key="9">
    <source>
        <dbReference type="ARBA" id="ARBA00023125"/>
    </source>
</evidence>
<evidence type="ECO:0000256" key="8">
    <source>
        <dbReference type="ARBA" id="ARBA00022853"/>
    </source>
</evidence>
<dbReference type="SMART" id="SM00487">
    <property type="entry name" value="DEXDc"/>
    <property type="match status" value="1"/>
</dbReference>
<feature type="compositionally biased region" description="Polar residues" evidence="11">
    <location>
        <begin position="100"/>
        <end position="119"/>
    </location>
</feature>
<keyword evidence="9" id="KW-0238">DNA-binding</keyword>
<dbReference type="Proteomes" id="UP001212997">
    <property type="component" value="Unassembled WGS sequence"/>
</dbReference>
<dbReference type="CDD" id="cd18793">
    <property type="entry name" value="SF2_C_SNF"/>
    <property type="match status" value="1"/>
</dbReference>
<evidence type="ECO:0000256" key="5">
    <source>
        <dbReference type="ARBA" id="ARBA00022801"/>
    </source>
</evidence>
<dbReference type="GO" id="GO:0005634">
    <property type="term" value="C:nucleus"/>
    <property type="evidence" value="ECO:0007669"/>
    <property type="project" value="UniProtKB-SubCell"/>
</dbReference>
<dbReference type="Pfam" id="PF00176">
    <property type="entry name" value="SNF2-rel_dom"/>
    <property type="match status" value="1"/>
</dbReference>
<comment type="similarity">
    <text evidence="2">Belongs to the SNF2/RAD54 helicase family.</text>
</comment>
<evidence type="ECO:0000256" key="3">
    <source>
        <dbReference type="ARBA" id="ARBA00012551"/>
    </source>
</evidence>
<feature type="domain" description="Helicase C-terminal" evidence="13">
    <location>
        <begin position="992"/>
        <end position="1157"/>
    </location>
</feature>
<evidence type="ECO:0000313" key="15">
    <source>
        <dbReference type="Proteomes" id="UP001212997"/>
    </source>
</evidence>
<evidence type="ECO:0000256" key="6">
    <source>
        <dbReference type="ARBA" id="ARBA00022806"/>
    </source>
</evidence>
<keyword evidence="7" id="KW-0067">ATP-binding</keyword>
<feature type="compositionally biased region" description="Polar residues" evidence="11">
    <location>
        <begin position="213"/>
        <end position="225"/>
    </location>
</feature>
<dbReference type="Pfam" id="PF00271">
    <property type="entry name" value="Helicase_C"/>
    <property type="match status" value="1"/>
</dbReference>
<dbReference type="GO" id="GO:0005524">
    <property type="term" value="F:ATP binding"/>
    <property type="evidence" value="ECO:0007669"/>
    <property type="project" value="UniProtKB-KW"/>
</dbReference>
<evidence type="ECO:0000256" key="4">
    <source>
        <dbReference type="ARBA" id="ARBA00022741"/>
    </source>
</evidence>
<dbReference type="GO" id="GO:0005694">
    <property type="term" value="C:chromosome"/>
    <property type="evidence" value="ECO:0007669"/>
    <property type="project" value="UniProtKB-ARBA"/>
</dbReference>
<dbReference type="InterPro" id="IPR001650">
    <property type="entry name" value="Helicase_C-like"/>
</dbReference>
<feature type="compositionally biased region" description="Acidic residues" evidence="11">
    <location>
        <begin position="1176"/>
        <end position="1190"/>
    </location>
</feature>
<dbReference type="InterPro" id="IPR027417">
    <property type="entry name" value="P-loop_NTPase"/>
</dbReference>
<feature type="compositionally biased region" description="Polar residues" evidence="11">
    <location>
        <begin position="862"/>
        <end position="871"/>
    </location>
</feature>
<dbReference type="Gene3D" id="3.40.50.300">
    <property type="entry name" value="P-loop containing nucleotide triphosphate hydrolases"/>
    <property type="match status" value="1"/>
</dbReference>
<dbReference type="InterPro" id="IPR000330">
    <property type="entry name" value="SNF2_N"/>
</dbReference>
<dbReference type="PROSITE" id="PS51194">
    <property type="entry name" value="HELICASE_CTER"/>
    <property type="match status" value="1"/>
</dbReference>
<comment type="subcellular location">
    <subcellularLocation>
        <location evidence="1">Nucleus</location>
    </subcellularLocation>
</comment>
<keyword evidence="4" id="KW-0547">Nucleotide-binding</keyword>
<feature type="compositionally biased region" description="Polar residues" evidence="11">
    <location>
        <begin position="127"/>
        <end position="144"/>
    </location>
</feature>